<reference evidence="3" key="1">
    <citation type="journal article" date="2014" name="BMC Evol. Biol.">
        <title>Chloroplast phylogenomic analysis resolves deep-level relationships within the green algal class Trebouxiophyceae.</title>
        <authorList>
            <person name="Lemieux C."/>
            <person name="Otis C."/>
            <person name="Turmel M."/>
        </authorList>
    </citation>
    <scope>NUCLEOTIDE SEQUENCE</scope>
</reference>
<dbReference type="GO" id="GO:0051301">
    <property type="term" value="P:cell division"/>
    <property type="evidence" value="ECO:0007669"/>
    <property type="project" value="UniProtKB-KW"/>
</dbReference>
<proteinExistence type="predicted"/>
<dbReference type="InterPro" id="IPR003593">
    <property type="entry name" value="AAA+_ATPase"/>
</dbReference>
<accession>A0A097KLS6</accession>
<dbReference type="PANTHER" id="PTHR23076">
    <property type="entry name" value="METALLOPROTEASE M41 FTSH"/>
    <property type="match status" value="1"/>
</dbReference>
<organism evidence="3">
    <name type="scientific">Marsupiomonas sp. NIES 1824</name>
    <dbReference type="NCBI Taxonomy" id="1562198"/>
    <lineage>
        <taxon>Eukaryota</taxon>
        <taxon>Viridiplantae</taxon>
        <taxon>Chlorophyta</taxon>
        <taxon>core chlorophytes</taxon>
        <taxon>Pedinophyceae</taxon>
        <taxon>Marsupiomonadales</taxon>
        <taxon>Marsupiomonadaceae</taxon>
        <taxon>Marsupiomonas</taxon>
    </lineage>
</organism>
<name>A0A097KLS6_9CHLO</name>
<keyword evidence="3" id="KW-0131">Cell cycle</keyword>
<dbReference type="GO" id="GO:0004176">
    <property type="term" value="F:ATP-dependent peptidase activity"/>
    <property type="evidence" value="ECO:0007669"/>
    <property type="project" value="TreeGrafter"/>
</dbReference>
<dbReference type="PANTHER" id="PTHR23076:SF97">
    <property type="entry name" value="ATP-DEPENDENT ZINC METALLOPROTEASE YME1L1"/>
    <property type="match status" value="1"/>
</dbReference>
<feature type="region of interest" description="Disordered" evidence="1">
    <location>
        <begin position="43"/>
        <end position="62"/>
    </location>
</feature>
<dbReference type="InterPro" id="IPR003959">
    <property type="entry name" value="ATPase_AAA_core"/>
</dbReference>
<dbReference type="Gene3D" id="3.40.50.300">
    <property type="entry name" value="P-loop containing nucleotide triphosphate hydrolases"/>
    <property type="match status" value="1"/>
</dbReference>
<keyword evidence="3" id="KW-0132">Cell division</keyword>
<protein>
    <submittedName>
        <fullName evidence="3">Cell division protein</fullName>
    </submittedName>
</protein>
<geneLocation type="chloroplast" evidence="3"/>
<dbReference type="AlphaFoldDB" id="A0A097KLS6"/>
<dbReference type="GO" id="GO:0006508">
    <property type="term" value="P:proteolysis"/>
    <property type="evidence" value="ECO:0007669"/>
    <property type="project" value="TreeGrafter"/>
</dbReference>
<dbReference type="EMBL" id="KM462870">
    <property type="protein sequence ID" value="AIT94141.1"/>
    <property type="molecule type" value="Genomic_DNA"/>
</dbReference>
<gene>
    <name evidence="3" type="primary">ftsH</name>
</gene>
<dbReference type="Pfam" id="PF00004">
    <property type="entry name" value="AAA"/>
    <property type="match status" value="2"/>
</dbReference>
<dbReference type="SUPFAM" id="SSF52540">
    <property type="entry name" value="P-loop containing nucleoside triphosphate hydrolases"/>
    <property type="match status" value="1"/>
</dbReference>
<dbReference type="GO" id="GO:0016887">
    <property type="term" value="F:ATP hydrolysis activity"/>
    <property type="evidence" value="ECO:0007669"/>
    <property type="project" value="InterPro"/>
</dbReference>
<dbReference type="SMART" id="SM00382">
    <property type="entry name" value="AAA"/>
    <property type="match status" value="1"/>
</dbReference>
<keyword evidence="3" id="KW-0934">Plastid</keyword>
<dbReference type="GO" id="GO:0005524">
    <property type="term" value="F:ATP binding"/>
    <property type="evidence" value="ECO:0007669"/>
    <property type="project" value="InterPro"/>
</dbReference>
<feature type="domain" description="AAA+ ATPase" evidence="2">
    <location>
        <begin position="408"/>
        <end position="584"/>
    </location>
</feature>
<evidence type="ECO:0000256" key="1">
    <source>
        <dbReference type="SAM" id="MobiDB-lite"/>
    </source>
</evidence>
<evidence type="ECO:0000313" key="3">
    <source>
        <dbReference type="EMBL" id="AIT94141.1"/>
    </source>
</evidence>
<dbReference type="Gene3D" id="1.10.8.60">
    <property type="match status" value="1"/>
</dbReference>
<evidence type="ECO:0000259" key="2">
    <source>
        <dbReference type="SMART" id="SM00382"/>
    </source>
</evidence>
<dbReference type="InterPro" id="IPR027417">
    <property type="entry name" value="P-loop_NTPase"/>
</dbReference>
<sequence>MSGRISFSNSDQQAYFPYFPTWVHEPFPKGERTRNSMSNALAPSLEKARGTNQNDRKKGKKDWLTNDYRGNIKIGVGGSFFTTYLPIHPANNDLILENPNLLPKCLYSLQLQNHFDSGSLDFFGGMFNSKKRRKYSKFSINNEQNIFNQDLKKSYFLFKPIQKDEPILKTKITKNQSKYSTNVREVRNQYGDFLEFYLTSKKLVEIKMDSSNPRFTDHSLATVNSQNSKKKKESTILVTIDMGTGFRENHPFRKEKINHHFGPKDRRQLIEKRKIQSFQDFPSIFSRNSDSRWLTDQYQYLTDSYWLSSSQLSLCFFLIFLLRKLYKIYQYELGFYLLEFASRLNLYDEDIKGLIDQVYNDGNIRVFHQDSPTSFTDLGGMIELLPKFGETVWYLKNQCRPSFQNDFIPKAILLVGPPGTGKTLLVKAIGSEANVPVLIQSGNGVVEDTDGVTKLQEAFQKARDFSPCILFIDEMDSIGAKRKELELSANQNENHDVADLSFRAEKEIPGRGIFQEKGNSPENSLKQETAQKINALTQLLVEMDGVEKRRGFVVFGATNRRESLDPALIRPGRFNEIIEIGLPNQQKRIEILKIYTNKLGIQDSISWGSLAKRTVGFSAADLATIANRSAIQSILKNQRHTENSLLRGIKETKETHQTLLIRQDIHKKPYLETLLSFLYYEFGRQLIKEKVLTSVISQNGERTSSILDTLVNEENVDFKKFNPDQLFRSFEVSDREKVVEKIKQKIQTFSPSSSDLFLWMIIQLSGKASESLFTNQFIRSPKNYGCPKKGTNLGEIDIFKANLIAEYYSQSVGVLHQGSFTDLSSVYSLWTKKGINHHSGFGENSSMDFSSLVEQQLEDFEKKQLWNIQSIWLNLVGKTIKTPNWSPWFRIHLANPESTLFNEEIIFADSFQQNQKNLVSFSNLTSQLTWDDFLSRFHDTEIQNALSLSFLQGLSMVDESRQELDFLVYGYLKKMK</sequence>
<keyword evidence="3" id="KW-0150">Chloroplast</keyword>